<organism evidence="2 3">
    <name type="scientific">Igneacidithiobacillus copahuensis</name>
    <dbReference type="NCBI Taxonomy" id="2724909"/>
    <lineage>
        <taxon>Bacteria</taxon>
        <taxon>Pseudomonadati</taxon>
        <taxon>Pseudomonadota</taxon>
        <taxon>Acidithiobacillia</taxon>
        <taxon>Acidithiobacillales</taxon>
        <taxon>Acidithiobacillaceae</taxon>
        <taxon>Igneacidithiobacillus</taxon>
    </lineage>
</organism>
<dbReference type="HAMAP" id="MF_00934">
    <property type="entry name" value="23SrRNA_methyltr_J"/>
    <property type="match status" value="1"/>
</dbReference>
<keyword evidence="1" id="KW-0489">Methyltransferase</keyword>
<comment type="subunit">
    <text evidence="1">Monomer.</text>
</comment>
<comment type="catalytic activity">
    <reaction evidence="1">
        <text>adenosine(2030) in 23S rRNA + S-adenosyl-L-methionine = N(6)-methyladenosine(2030) in 23S rRNA + S-adenosyl-L-homocysteine + H(+)</text>
        <dbReference type="Rhea" id="RHEA:43736"/>
        <dbReference type="Rhea" id="RHEA-COMP:10668"/>
        <dbReference type="Rhea" id="RHEA-COMP:10669"/>
        <dbReference type="ChEBI" id="CHEBI:15378"/>
        <dbReference type="ChEBI" id="CHEBI:57856"/>
        <dbReference type="ChEBI" id="CHEBI:59789"/>
        <dbReference type="ChEBI" id="CHEBI:74411"/>
        <dbReference type="ChEBI" id="CHEBI:74449"/>
        <dbReference type="EC" id="2.1.1.266"/>
    </reaction>
</comment>
<feature type="site" description="Interaction with substrate rRNA" evidence="1">
    <location>
        <position position="3"/>
    </location>
</feature>
<feature type="binding site" evidence="1">
    <location>
        <position position="41"/>
    </location>
    <ligand>
        <name>S-adenosyl-L-methionine</name>
        <dbReference type="ChEBI" id="CHEBI:59789"/>
    </ligand>
</feature>
<name>A0AAE3CJA3_9PROT</name>
<feature type="binding site" evidence="1">
    <location>
        <position position="158"/>
    </location>
    <ligand>
        <name>S-adenosyl-L-methionine</name>
        <dbReference type="ChEBI" id="CHEBI:59789"/>
    </ligand>
</feature>
<feature type="binding site" evidence="1">
    <location>
        <position position="94"/>
    </location>
    <ligand>
        <name>S-adenosyl-L-methionine</name>
        <dbReference type="ChEBI" id="CHEBI:59789"/>
    </ligand>
</feature>
<evidence type="ECO:0000256" key="1">
    <source>
        <dbReference type="HAMAP-Rule" id="MF_00934"/>
    </source>
</evidence>
<dbReference type="PANTHER" id="PTHR37426:SF1">
    <property type="entry name" value="RIBOSOMAL RNA LARGE SUBUNIT METHYLTRANSFERASE J"/>
    <property type="match status" value="1"/>
</dbReference>
<dbReference type="Gene3D" id="3.40.50.150">
    <property type="entry name" value="Vaccinia Virus protein VP39"/>
    <property type="match status" value="1"/>
</dbReference>
<comment type="caution">
    <text evidence="2">The sequence shown here is derived from an EMBL/GenBank/DDBJ whole genome shotgun (WGS) entry which is preliminary data.</text>
</comment>
<accession>A0AAE3CJA3</accession>
<dbReference type="Proteomes" id="UP001197378">
    <property type="component" value="Unassembled WGS sequence"/>
</dbReference>
<dbReference type="Pfam" id="PF04378">
    <property type="entry name" value="RsmJ"/>
    <property type="match status" value="1"/>
</dbReference>
<evidence type="ECO:0000313" key="3">
    <source>
        <dbReference type="Proteomes" id="UP001197378"/>
    </source>
</evidence>
<gene>
    <name evidence="1" type="primary">rlmJ</name>
    <name evidence="2" type="ORF">HFQ13_05065</name>
</gene>
<dbReference type="RefSeq" id="WP_215872039.1">
    <property type="nucleotide sequence ID" value="NZ_JAAXYO010000048.1"/>
</dbReference>
<dbReference type="GO" id="GO:0036307">
    <property type="term" value="F:23S rRNA (adenine(2030)-N(6))-methyltransferase activity"/>
    <property type="evidence" value="ECO:0007669"/>
    <property type="project" value="UniProtKB-UniRule"/>
</dbReference>
<comment type="function">
    <text evidence="1">Specifically methylates the adenine in position 2030 of 23S rRNA.</text>
</comment>
<keyword evidence="1" id="KW-0949">S-adenosyl-L-methionine</keyword>
<dbReference type="GO" id="GO:0070475">
    <property type="term" value="P:rRNA base methylation"/>
    <property type="evidence" value="ECO:0007669"/>
    <property type="project" value="UniProtKB-UniRule"/>
</dbReference>
<reference evidence="2" key="1">
    <citation type="journal article" date="2021" name="ISME J.">
        <title>Genomic evolution of the class Acidithiobacillia: deep-branching Proteobacteria living in extreme acidic conditions.</title>
        <authorList>
            <person name="Moya-Beltran A."/>
            <person name="Beard S."/>
            <person name="Rojas-Villalobos C."/>
            <person name="Issotta F."/>
            <person name="Gallardo Y."/>
            <person name="Ulloa R."/>
            <person name="Giaveno A."/>
            <person name="Degli Esposti M."/>
            <person name="Johnson D.B."/>
            <person name="Quatrini R."/>
        </authorList>
    </citation>
    <scope>NUCLEOTIDE SEQUENCE</scope>
    <source>
        <strain evidence="2">VAN18-1</strain>
    </source>
</reference>
<feature type="binding site" evidence="1">
    <location>
        <position position="112"/>
    </location>
    <ligand>
        <name>S-adenosyl-L-methionine</name>
        <dbReference type="ChEBI" id="CHEBI:59789"/>
    </ligand>
</feature>
<feature type="binding site" evidence="1">
    <location>
        <begin position="137"/>
        <end position="138"/>
    </location>
    <ligand>
        <name>S-adenosyl-L-methionine</name>
        <dbReference type="ChEBI" id="CHEBI:59789"/>
    </ligand>
</feature>
<dbReference type="EMBL" id="JAAXYO010000048">
    <property type="protein sequence ID" value="MBU2787581.1"/>
    <property type="molecule type" value="Genomic_DNA"/>
</dbReference>
<evidence type="ECO:0000313" key="2">
    <source>
        <dbReference type="EMBL" id="MBU2787581.1"/>
    </source>
</evidence>
<dbReference type="AlphaFoldDB" id="A0AAE3CJA3"/>
<feature type="active site" description="Proton acceptor" evidence="1">
    <location>
        <position position="158"/>
    </location>
</feature>
<sequence length="288" mass="32232">MNYRHQFHAGNAADCMKHLALVLALTQLLRKDRPLYFVDTHAGAGRYAVSAEGEAKDGIHRLWPQRRELAELRPWLDLLLPDNPGKELQHYLGSPLLAARLLRPQDPLFLLEKVPEIAQELREALVGRGQTSILQEDAYQFLRRPAPPAAGRGLVLVDPAFEAAKEWELLAEALIAALQHWPLASFLVWYPIKIRGKISRLLLQLQAQTALQSVELLWEADAGQERLRGSGLLILRPVWGFVEPLAAALSRMGPLLALQGEWSVQLRGLPQVARRLHAPGESTGKKRT</sequence>
<keyword evidence="1" id="KW-0698">rRNA processing</keyword>
<keyword evidence="3" id="KW-1185">Reference proteome</keyword>
<dbReference type="EC" id="2.1.1.266" evidence="1"/>
<protein>
    <recommendedName>
        <fullName evidence="1">Ribosomal RNA large subunit methyltransferase J</fullName>
        <ecNumber evidence="1">2.1.1.266</ecNumber>
    </recommendedName>
    <alternativeName>
        <fullName evidence="1">23S rRNA (adenine(2030)-N6)-methyltransferase</fullName>
    </alternativeName>
    <alternativeName>
        <fullName evidence="1">23S rRNA m6A2030 methyltransferase</fullName>
    </alternativeName>
</protein>
<keyword evidence="1" id="KW-0694">RNA-binding</keyword>
<comment type="similarity">
    <text evidence="1">Belongs to the RlmJ family.</text>
</comment>
<dbReference type="InterPro" id="IPR029063">
    <property type="entry name" value="SAM-dependent_MTases_sf"/>
</dbReference>
<keyword evidence="1" id="KW-0808">Transferase</keyword>
<feature type="binding site" evidence="1">
    <location>
        <position position="18"/>
    </location>
    <ligand>
        <name>S-adenosyl-L-methionine</name>
        <dbReference type="ChEBI" id="CHEBI:59789"/>
    </ligand>
</feature>
<dbReference type="InterPro" id="IPR007473">
    <property type="entry name" value="RlmJ"/>
</dbReference>
<proteinExistence type="inferred from homology"/>
<dbReference type="GO" id="GO:0005829">
    <property type="term" value="C:cytosol"/>
    <property type="evidence" value="ECO:0007669"/>
    <property type="project" value="TreeGrafter"/>
</dbReference>
<dbReference type="SUPFAM" id="SSF53335">
    <property type="entry name" value="S-adenosyl-L-methionine-dependent methyltransferases"/>
    <property type="match status" value="1"/>
</dbReference>
<dbReference type="GO" id="GO:0003723">
    <property type="term" value="F:RNA binding"/>
    <property type="evidence" value="ECO:0007669"/>
    <property type="project" value="UniProtKB-UniRule"/>
</dbReference>
<dbReference type="PANTHER" id="PTHR37426">
    <property type="entry name" value="RIBOSOMAL RNA LARGE SUBUNIT METHYLTRANSFERASE J"/>
    <property type="match status" value="1"/>
</dbReference>